<dbReference type="EMBL" id="CP027860">
    <property type="protein sequence ID" value="AVP97272.1"/>
    <property type="molecule type" value="Genomic_DNA"/>
</dbReference>
<reference evidence="1 2" key="2">
    <citation type="submission" date="2018-03" db="EMBL/GenBank/DDBJ databases">
        <authorList>
            <person name="Keele B.F."/>
        </authorList>
    </citation>
    <scope>NUCLEOTIDE SEQUENCE [LARGE SCALE GENOMIC DNA]</scope>
    <source>
        <strain evidence="1 2">D13</strain>
    </source>
</reference>
<protein>
    <submittedName>
        <fullName evidence="1">Biliverdin-producing heme oxygenase</fullName>
    </submittedName>
</protein>
<dbReference type="InterPro" id="IPR016084">
    <property type="entry name" value="Haem_Oase-like_multi-hlx"/>
</dbReference>
<sequence length="237" mass="26074">MTDTPTPTAAVRKQPFHDRLLAETSAERSALLSIPIIQEALSGRIRREDYLSFLTEAFHHVRHTVPLLMACGARLPARLEWLRTAVAEYIEEEVGHHEWILDDLAASGANRDASAASTPAEATELMVAYAYDTIARRNPVGFFGMVLVLEGTSVALATRAAETIEASLGLPRNAFSYLRSHGDLDIEHTGFFERLMNQLDDPDDQAAVIHAAKRFYKLYGDVFRGLRAATPALAVAA</sequence>
<keyword evidence="2" id="KW-1185">Reference proteome</keyword>
<dbReference type="Gene3D" id="1.20.910.10">
    <property type="entry name" value="Heme oxygenase-like"/>
    <property type="match status" value="1"/>
</dbReference>
<dbReference type="SMART" id="SM01236">
    <property type="entry name" value="Haem_oxygenase_2"/>
    <property type="match status" value="1"/>
</dbReference>
<dbReference type="RefSeq" id="WP_106891196.1">
    <property type="nucleotide sequence ID" value="NZ_CP027860.1"/>
</dbReference>
<organism evidence="1 2">
    <name type="scientific">Ahniella affigens</name>
    <dbReference type="NCBI Taxonomy" id="2021234"/>
    <lineage>
        <taxon>Bacteria</taxon>
        <taxon>Pseudomonadati</taxon>
        <taxon>Pseudomonadota</taxon>
        <taxon>Gammaproteobacteria</taxon>
        <taxon>Lysobacterales</taxon>
        <taxon>Rhodanobacteraceae</taxon>
        <taxon>Ahniella</taxon>
    </lineage>
</organism>
<dbReference type="AlphaFoldDB" id="A0A2P1PR21"/>
<name>A0A2P1PR21_9GAMM</name>
<evidence type="ECO:0000313" key="2">
    <source>
        <dbReference type="Proteomes" id="UP000241074"/>
    </source>
</evidence>
<reference evidence="1 2" key="1">
    <citation type="submission" date="2018-03" db="EMBL/GenBank/DDBJ databases">
        <title>Ahniella affigens gen. nov., sp. nov., a gammaproteobacterium isolated from sandy soil near a stream.</title>
        <authorList>
            <person name="Ko Y."/>
            <person name="Kim J.-H."/>
        </authorList>
    </citation>
    <scope>NUCLEOTIDE SEQUENCE [LARGE SCALE GENOMIC DNA]</scope>
    <source>
        <strain evidence="1 2">D13</strain>
    </source>
</reference>
<dbReference type="OrthoDB" id="5177824at2"/>
<dbReference type="SUPFAM" id="SSF48613">
    <property type="entry name" value="Heme oxygenase-like"/>
    <property type="match status" value="1"/>
</dbReference>
<accession>A0A2P1PR21</accession>
<dbReference type="Proteomes" id="UP000241074">
    <property type="component" value="Chromosome"/>
</dbReference>
<evidence type="ECO:0000313" key="1">
    <source>
        <dbReference type="EMBL" id="AVP97272.1"/>
    </source>
</evidence>
<dbReference type="Pfam" id="PF14518">
    <property type="entry name" value="Haem_oxygenas_2"/>
    <property type="match status" value="1"/>
</dbReference>
<gene>
    <name evidence="1" type="ORF">C7S18_08735</name>
</gene>
<dbReference type="KEGG" id="xba:C7S18_08735"/>
<proteinExistence type="predicted"/>